<proteinExistence type="predicted"/>
<protein>
    <submittedName>
        <fullName evidence="1">Uncharacterized protein</fullName>
    </submittedName>
</protein>
<evidence type="ECO:0000313" key="2">
    <source>
        <dbReference type="Proteomes" id="UP000299102"/>
    </source>
</evidence>
<comment type="caution">
    <text evidence="1">The sequence shown here is derived from an EMBL/GenBank/DDBJ whole genome shotgun (WGS) entry which is preliminary data.</text>
</comment>
<dbReference type="AlphaFoldDB" id="A0A4C1ZT34"/>
<dbReference type="EMBL" id="BGZK01002190">
    <property type="protein sequence ID" value="GBP91636.1"/>
    <property type="molecule type" value="Genomic_DNA"/>
</dbReference>
<accession>A0A4C1ZT34</accession>
<gene>
    <name evidence="1" type="ORF">EVAR_65534_1</name>
</gene>
<keyword evidence="2" id="KW-1185">Reference proteome</keyword>
<organism evidence="1 2">
    <name type="scientific">Eumeta variegata</name>
    <name type="common">Bagworm moth</name>
    <name type="synonym">Eumeta japonica</name>
    <dbReference type="NCBI Taxonomy" id="151549"/>
    <lineage>
        <taxon>Eukaryota</taxon>
        <taxon>Metazoa</taxon>
        <taxon>Ecdysozoa</taxon>
        <taxon>Arthropoda</taxon>
        <taxon>Hexapoda</taxon>
        <taxon>Insecta</taxon>
        <taxon>Pterygota</taxon>
        <taxon>Neoptera</taxon>
        <taxon>Endopterygota</taxon>
        <taxon>Lepidoptera</taxon>
        <taxon>Glossata</taxon>
        <taxon>Ditrysia</taxon>
        <taxon>Tineoidea</taxon>
        <taxon>Psychidae</taxon>
        <taxon>Oiketicinae</taxon>
        <taxon>Eumeta</taxon>
    </lineage>
</organism>
<dbReference type="Proteomes" id="UP000299102">
    <property type="component" value="Unassembled WGS sequence"/>
</dbReference>
<reference evidence="1 2" key="1">
    <citation type="journal article" date="2019" name="Commun. Biol.">
        <title>The bagworm genome reveals a unique fibroin gene that provides high tensile strength.</title>
        <authorList>
            <person name="Kono N."/>
            <person name="Nakamura H."/>
            <person name="Ohtoshi R."/>
            <person name="Tomita M."/>
            <person name="Numata K."/>
            <person name="Arakawa K."/>
        </authorList>
    </citation>
    <scope>NUCLEOTIDE SEQUENCE [LARGE SCALE GENOMIC DNA]</scope>
</reference>
<evidence type="ECO:0000313" key="1">
    <source>
        <dbReference type="EMBL" id="GBP91636.1"/>
    </source>
</evidence>
<sequence length="99" mass="11339">MTAAAALPRRRLFPTRPPPAKLFTAAWNNRSSIKVPFVRYYRAPPPPPEYVRGPFSRINNAARSLASESDCYCERLEVLRISRDGHYYSPVCRLMASMH</sequence>
<name>A0A4C1ZT34_EUMVA</name>